<protein>
    <submittedName>
        <fullName evidence="2">Uncharacterized protein</fullName>
    </submittedName>
</protein>
<reference evidence="2 3" key="1">
    <citation type="submission" date="2018-10" db="EMBL/GenBank/DDBJ databases">
        <title>Transmission dynamics of multidrug resistant bacteria on intensive care unit surfaces.</title>
        <authorList>
            <person name="D'Souza A.W."/>
            <person name="Potter R.F."/>
            <person name="Wallace M."/>
            <person name="Shupe A."/>
            <person name="Patel S."/>
            <person name="Sun S."/>
            <person name="Gul D."/>
            <person name="Kwon J.H."/>
            <person name="Andleeb S."/>
            <person name="Burnham C.-A.D."/>
            <person name="Dantas G."/>
        </authorList>
    </citation>
    <scope>NUCLEOTIDE SEQUENCE [LARGE SCALE GENOMIC DNA]</scope>
    <source>
        <strain evidence="2 3">AJ_385</strain>
    </source>
</reference>
<dbReference type="RefSeq" id="WP_125274938.1">
    <property type="nucleotide sequence ID" value="NZ_CP140708.1"/>
</dbReference>
<gene>
    <name evidence="2" type="ORF">EGT73_16620</name>
</gene>
<evidence type="ECO:0000256" key="1">
    <source>
        <dbReference type="SAM" id="Coils"/>
    </source>
</evidence>
<evidence type="ECO:0000313" key="2">
    <source>
        <dbReference type="EMBL" id="RSE18144.1"/>
    </source>
</evidence>
<keyword evidence="1" id="KW-0175">Coiled coil</keyword>
<dbReference type="EMBL" id="RHXE01000064">
    <property type="protein sequence ID" value="RSE18144.1"/>
    <property type="molecule type" value="Genomic_DNA"/>
</dbReference>
<accession>A0A427UK43</accession>
<feature type="coiled-coil region" evidence="1">
    <location>
        <begin position="152"/>
        <end position="215"/>
    </location>
</feature>
<dbReference type="Proteomes" id="UP000277537">
    <property type="component" value="Unassembled WGS sequence"/>
</dbReference>
<comment type="caution">
    <text evidence="2">The sequence shown here is derived from an EMBL/GenBank/DDBJ whole genome shotgun (WGS) entry which is preliminary data.</text>
</comment>
<evidence type="ECO:0000313" key="3">
    <source>
        <dbReference type="Proteomes" id="UP000277537"/>
    </source>
</evidence>
<name>A0A427UK43_ACIJO</name>
<organism evidence="2 3">
    <name type="scientific">Acinetobacter johnsonii</name>
    <dbReference type="NCBI Taxonomy" id="40214"/>
    <lineage>
        <taxon>Bacteria</taxon>
        <taxon>Pseudomonadati</taxon>
        <taxon>Pseudomonadota</taxon>
        <taxon>Gammaproteobacteria</taxon>
        <taxon>Moraxellales</taxon>
        <taxon>Moraxellaceae</taxon>
        <taxon>Acinetobacter</taxon>
    </lineage>
</organism>
<proteinExistence type="predicted"/>
<sequence length="310" mass="35873">MSKQKATINDDLQHYLCILAFKEHLVAYQSMQSEPWQLIQIKGGQQYLHKDKASSLKDVLSDISANLNLKDGLEKVKVSLLYQQGQDKLFIDAVKNLQEYHCKTWQILNWDSIYQYALQILNIEQVFFDTQTVDHPWVQDHILPLVWHENSIEHQQQALAALRQEKNQIEEQLALMRSDAEQALAQQVNKLENDKQQLQQQIVDARVQLQKLQQPDLESLLVFLPVIFKDFWNVVRPDELAMIIGVLNTPSVPSPYHSPSLSTVQQKKRQYLALSEESQGKILDLCRELVHNHNALQVHQEFKALVGALD</sequence>
<dbReference type="AlphaFoldDB" id="A0A427UK43"/>